<dbReference type="CDD" id="cd06261">
    <property type="entry name" value="TM_PBP2"/>
    <property type="match status" value="1"/>
</dbReference>
<dbReference type="eggNOG" id="arCOG00159">
    <property type="taxonomic scope" value="Archaea"/>
</dbReference>
<dbReference type="GO" id="GO:0055085">
    <property type="term" value="P:transmembrane transport"/>
    <property type="evidence" value="ECO:0007669"/>
    <property type="project" value="InterPro"/>
</dbReference>
<dbReference type="RefSeq" id="WP_011753209.1">
    <property type="nucleotide sequence ID" value="NC_008698.1"/>
</dbReference>
<feature type="transmembrane region" description="Helical" evidence="7">
    <location>
        <begin position="102"/>
        <end position="124"/>
    </location>
</feature>
<dbReference type="GO" id="GO:0005886">
    <property type="term" value="C:plasma membrane"/>
    <property type="evidence" value="ECO:0007669"/>
    <property type="project" value="UniProtKB-SubCell"/>
</dbReference>
<evidence type="ECO:0000313" key="10">
    <source>
        <dbReference type="Proteomes" id="UP000000641"/>
    </source>
</evidence>
<dbReference type="EMBL" id="CP000505">
    <property type="protein sequence ID" value="ABL78944.1"/>
    <property type="molecule type" value="Genomic_DNA"/>
</dbReference>
<dbReference type="KEGG" id="tpe:Tpen_1548"/>
<evidence type="ECO:0000256" key="4">
    <source>
        <dbReference type="ARBA" id="ARBA00022692"/>
    </source>
</evidence>
<evidence type="ECO:0000256" key="5">
    <source>
        <dbReference type="ARBA" id="ARBA00022989"/>
    </source>
</evidence>
<dbReference type="Pfam" id="PF00528">
    <property type="entry name" value="BPD_transp_1"/>
    <property type="match status" value="1"/>
</dbReference>
<feature type="domain" description="ABC transmembrane type-1" evidence="8">
    <location>
        <begin position="64"/>
        <end position="256"/>
    </location>
</feature>
<dbReference type="EnsemblBacteria" id="ABL78944">
    <property type="protein sequence ID" value="ABL78944"/>
    <property type="gene ID" value="Tpen_1548"/>
</dbReference>
<evidence type="ECO:0000259" key="8">
    <source>
        <dbReference type="PROSITE" id="PS50928"/>
    </source>
</evidence>
<dbReference type="PANTHER" id="PTHR32243:SF18">
    <property type="entry name" value="INNER MEMBRANE ABC TRANSPORTER PERMEASE PROTEIN YCJP"/>
    <property type="match status" value="1"/>
</dbReference>
<dbReference type="PANTHER" id="PTHR32243">
    <property type="entry name" value="MALTOSE TRANSPORT SYSTEM PERMEASE-RELATED"/>
    <property type="match status" value="1"/>
</dbReference>
<keyword evidence="5 7" id="KW-1133">Transmembrane helix</keyword>
<organism evidence="9 10">
    <name type="scientific">Thermofilum pendens (strain DSM 2475 / Hrk 5)</name>
    <dbReference type="NCBI Taxonomy" id="368408"/>
    <lineage>
        <taxon>Archaea</taxon>
        <taxon>Thermoproteota</taxon>
        <taxon>Thermoprotei</taxon>
        <taxon>Thermofilales</taxon>
        <taxon>Thermofilaceae</taxon>
        <taxon>Thermofilum</taxon>
    </lineage>
</organism>
<dbReference type="OrthoDB" id="45815at2157"/>
<keyword evidence="10" id="KW-1185">Reference proteome</keyword>
<name>A1S0G4_THEPD</name>
<keyword evidence="4 7" id="KW-0812">Transmembrane</keyword>
<dbReference type="SUPFAM" id="SSF161098">
    <property type="entry name" value="MetI-like"/>
    <property type="match status" value="1"/>
</dbReference>
<dbReference type="Proteomes" id="UP000000641">
    <property type="component" value="Chromosome"/>
</dbReference>
<keyword evidence="6 7" id="KW-0472">Membrane</keyword>
<evidence type="ECO:0000256" key="2">
    <source>
        <dbReference type="ARBA" id="ARBA00022448"/>
    </source>
</evidence>
<comment type="similarity">
    <text evidence="7">Belongs to the binding-protein-dependent transport system permease family.</text>
</comment>
<sequence>MPVRRSILLSIVGALLSAWILVPLAYTMLAAFADPEDYYRHVIPTKYTLENVNVFLELGALDAMARSVLVAFLTIAISFAVGVPAGYAVGRWVFRGKDSYRLAVLSMRMFPVMVMAIPLASLYIRLGLYDSLLGVALVHAALALPFVVLITSSIFVSIPRDLEEAGLVFGLSRVQVFTKITAPLALPGLSAAAMFTFVTSWNEVFASTILTLKERTLPALTVATTILSTGAAAPDPYRFAAATLLALPAFIVMLYMRKYLTVMWGGARVS</sequence>
<evidence type="ECO:0000256" key="3">
    <source>
        <dbReference type="ARBA" id="ARBA00022475"/>
    </source>
</evidence>
<feature type="transmembrane region" description="Helical" evidence="7">
    <location>
        <begin position="237"/>
        <end position="256"/>
    </location>
</feature>
<feature type="transmembrane region" description="Helical" evidence="7">
    <location>
        <begin position="136"/>
        <end position="156"/>
    </location>
</feature>
<dbReference type="InterPro" id="IPR050901">
    <property type="entry name" value="BP-dep_ABC_trans_perm"/>
</dbReference>
<evidence type="ECO:0000256" key="6">
    <source>
        <dbReference type="ARBA" id="ARBA00023136"/>
    </source>
</evidence>
<feature type="transmembrane region" description="Helical" evidence="7">
    <location>
        <begin position="176"/>
        <end position="198"/>
    </location>
</feature>
<evidence type="ECO:0000256" key="1">
    <source>
        <dbReference type="ARBA" id="ARBA00004651"/>
    </source>
</evidence>
<gene>
    <name evidence="9" type="ordered locus">Tpen_1548</name>
</gene>
<dbReference type="HOGENOM" id="CLU_016047_1_2_2"/>
<proteinExistence type="inferred from homology"/>
<dbReference type="STRING" id="368408.Tpen_1548"/>
<reference evidence="10" key="1">
    <citation type="journal article" date="2008" name="J. Bacteriol.">
        <title>Genome sequence of Thermofilum pendens reveals an exceptional loss of biosynthetic pathways without genome reduction.</title>
        <authorList>
            <person name="Anderson I."/>
            <person name="Rodriguez J."/>
            <person name="Susanti D."/>
            <person name="Porat I."/>
            <person name="Reich C."/>
            <person name="Ulrich L.E."/>
            <person name="Elkins J.G."/>
            <person name="Mavromatis K."/>
            <person name="Lykidis A."/>
            <person name="Kim E."/>
            <person name="Thompson L.S."/>
            <person name="Nolan M."/>
            <person name="Land M."/>
            <person name="Copeland A."/>
            <person name="Lapidus A."/>
            <person name="Lucas S."/>
            <person name="Detter C."/>
            <person name="Zhulin I.B."/>
            <person name="Olsen G.J."/>
            <person name="Whitman W."/>
            <person name="Mukhopadhyay B."/>
            <person name="Bristow J."/>
            <person name="Kyrpides N."/>
        </authorList>
    </citation>
    <scope>NUCLEOTIDE SEQUENCE [LARGE SCALE GENOMIC DNA]</scope>
    <source>
        <strain evidence="10">DSM 2475 / Hrk 5</strain>
    </source>
</reference>
<dbReference type="Gene3D" id="1.10.3720.10">
    <property type="entry name" value="MetI-like"/>
    <property type="match status" value="1"/>
</dbReference>
<comment type="subcellular location">
    <subcellularLocation>
        <location evidence="1 7">Cell membrane</location>
        <topology evidence="1 7">Multi-pass membrane protein</topology>
    </subcellularLocation>
</comment>
<accession>A1S0G4</accession>
<dbReference type="GeneID" id="4600841"/>
<evidence type="ECO:0000256" key="7">
    <source>
        <dbReference type="RuleBase" id="RU363032"/>
    </source>
</evidence>
<keyword evidence="3" id="KW-1003">Cell membrane</keyword>
<dbReference type="PROSITE" id="PS50928">
    <property type="entry name" value="ABC_TM1"/>
    <property type="match status" value="1"/>
</dbReference>
<protein>
    <submittedName>
        <fullName evidence="9">Binding-protein-dependent transport systems inner membrane component</fullName>
    </submittedName>
</protein>
<dbReference type="InterPro" id="IPR035906">
    <property type="entry name" value="MetI-like_sf"/>
</dbReference>
<feature type="transmembrane region" description="Helical" evidence="7">
    <location>
        <begin position="68"/>
        <end position="90"/>
    </location>
</feature>
<keyword evidence="2 7" id="KW-0813">Transport</keyword>
<dbReference type="AlphaFoldDB" id="A1S0G4"/>
<evidence type="ECO:0000313" key="9">
    <source>
        <dbReference type="EMBL" id="ABL78944.1"/>
    </source>
</evidence>
<dbReference type="InterPro" id="IPR000515">
    <property type="entry name" value="MetI-like"/>
</dbReference>